<evidence type="ECO:0000313" key="2">
    <source>
        <dbReference type="Proteomes" id="UP000014155"/>
    </source>
</evidence>
<evidence type="ECO:0000313" key="1">
    <source>
        <dbReference type="EMBL" id="EMS69903.1"/>
    </source>
</evidence>
<sequence>MINRKLITREQAVRAIETGEFGNDILTSKPRVVIILTQDWCPQWHDMRGWLYGHDTKEDIDIYELEYNKTDFFDEFRNFKENRLGNDTIPYVRFYKEGVLYRESNYISEGQFFEILSM</sequence>
<dbReference type="RefSeq" id="WP_004629295.1">
    <property type="nucleotide sequence ID" value="NZ_AORV01000061.1"/>
</dbReference>
<dbReference type="PATRIC" id="fig|1195236.3.peg.4520"/>
<dbReference type="InterPro" id="IPR036249">
    <property type="entry name" value="Thioredoxin-like_sf"/>
</dbReference>
<dbReference type="Proteomes" id="UP000014155">
    <property type="component" value="Unassembled WGS sequence"/>
</dbReference>
<keyword evidence="2" id="KW-1185">Reference proteome</keyword>
<dbReference type="eggNOG" id="ENOG50336EA">
    <property type="taxonomic scope" value="Bacteria"/>
</dbReference>
<evidence type="ECO:0008006" key="3">
    <source>
        <dbReference type="Google" id="ProtNLM"/>
    </source>
</evidence>
<accession>S0FN53</accession>
<reference evidence="1 2" key="1">
    <citation type="journal article" date="2013" name="Genome Announc.">
        <title>Draft Genome Sequence of the Cellulolytic, Mesophilic, Anaerobic Bacterium Clostridium termitidis Strain CT1112 (DSM 5398).</title>
        <authorList>
            <person name="Lal S."/>
            <person name="Ramachandran U."/>
            <person name="Zhang X."/>
            <person name="Munir R."/>
            <person name="Sparling R."/>
            <person name="Levin D.B."/>
        </authorList>
    </citation>
    <scope>NUCLEOTIDE SEQUENCE [LARGE SCALE GENOMIC DNA]</scope>
    <source>
        <strain evidence="1 2">CT1112</strain>
    </source>
</reference>
<dbReference type="SUPFAM" id="SSF52833">
    <property type="entry name" value="Thioredoxin-like"/>
    <property type="match status" value="1"/>
</dbReference>
<comment type="caution">
    <text evidence="1">The sequence shown here is derived from an EMBL/GenBank/DDBJ whole genome shotgun (WGS) entry which is preliminary data.</text>
</comment>
<dbReference type="Gene3D" id="3.40.30.10">
    <property type="entry name" value="Glutaredoxin"/>
    <property type="match status" value="1"/>
</dbReference>
<protein>
    <recommendedName>
        <fullName evidence="3">Thioredoxin domain-containing protein</fullName>
    </recommendedName>
</protein>
<name>S0FN53_RUMCE</name>
<organism evidence="1 2">
    <name type="scientific">Ruminiclostridium cellobioparum subsp. termitidis CT1112</name>
    <dbReference type="NCBI Taxonomy" id="1195236"/>
    <lineage>
        <taxon>Bacteria</taxon>
        <taxon>Bacillati</taxon>
        <taxon>Bacillota</taxon>
        <taxon>Clostridia</taxon>
        <taxon>Eubacteriales</taxon>
        <taxon>Oscillospiraceae</taxon>
        <taxon>Ruminiclostridium</taxon>
    </lineage>
</organism>
<dbReference type="EMBL" id="AORV01000061">
    <property type="protein sequence ID" value="EMS69903.1"/>
    <property type="molecule type" value="Genomic_DNA"/>
</dbReference>
<dbReference type="AlphaFoldDB" id="S0FN53"/>
<gene>
    <name evidence="1" type="ORF">CTER_4341</name>
</gene>
<proteinExistence type="predicted"/>